<comment type="caution">
    <text evidence="2">The sequence shown here is derived from an EMBL/GenBank/DDBJ whole genome shotgun (WGS) entry which is preliminary data.</text>
</comment>
<evidence type="ECO:0000313" key="3">
    <source>
        <dbReference type="Proteomes" id="UP000237144"/>
    </source>
</evidence>
<dbReference type="InterPro" id="IPR021861">
    <property type="entry name" value="THO_THOC1"/>
</dbReference>
<dbReference type="AlphaFoldDB" id="A0A2S5BGG5"/>
<feature type="compositionally biased region" description="Polar residues" evidence="1">
    <location>
        <begin position="635"/>
        <end position="650"/>
    </location>
</feature>
<dbReference type="STRING" id="741276.A0A2S5BGG5"/>
<dbReference type="PANTHER" id="PTHR13265:SF0">
    <property type="entry name" value="HPR1"/>
    <property type="match status" value="1"/>
</dbReference>
<dbReference type="EMBL" id="PJQD01000009">
    <property type="protein sequence ID" value="POY75861.1"/>
    <property type="molecule type" value="Genomic_DNA"/>
</dbReference>
<evidence type="ECO:0000256" key="1">
    <source>
        <dbReference type="SAM" id="MobiDB-lite"/>
    </source>
</evidence>
<accession>A0A2S5BGG5</accession>
<feature type="region of interest" description="Disordered" evidence="1">
    <location>
        <begin position="620"/>
        <end position="752"/>
    </location>
</feature>
<dbReference type="GO" id="GO:0006406">
    <property type="term" value="P:mRNA export from nucleus"/>
    <property type="evidence" value="ECO:0007669"/>
    <property type="project" value="TreeGrafter"/>
</dbReference>
<name>A0A2S5BGG5_9BASI</name>
<keyword evidence="3" id="KW-1185">Reference proteome</keyword>
<feature type="compositionally biased region" description="Basic and acidic residues" evidence="1">
    <location>
        <begin position="657"/>
        <end position="682"/>
    </location>
</feature>
<reference evidence="2 3" key="1">
    <citation type="journal article" date="2018" name="Front. Microbiol.">
        <title>Prospects for Fungal Bioremediation of Acidic Radioactive Waste Sites: Characterization and Genome Sequence of Rhodotorula taiwanensis MD1149.</title>
        <authorList>
            <person name="Tkavc R."/>
            <person name="Matrosova V.Y."/>
            <person name="Grichenko O.E."/>
            <person name="Gostincar C."/>
            <person name="Volpe R.P."/>
            <person name="Klimenkova P."/>
            <person name="Gaidamakova E.K."/>
            <person name="Zhou C.E."/>
            <person name="Stewart B.J."/>
            <person name="Lyman M.G."/>
            <person name="Malfatti S.A."/>
            <person name="Rubinfeld B."/>
            <person name="Courtot M."/>
            <person name="Singh J."/>
            <person name="Dalgard C.L."/>
            <person name="Hamilton T."/>
            <person name="Frey K.G."/>
            <person name="Gunde-Cimerman N."/>
            <person name="Dugan L."/>
            <person name="Daly M.J."/>
        </authorList>
    </citation>
    <scope>NUCLEOTIDE SEQUENCE [LARGE SCALE GENOMIC DNA]</scope>
    <source>
        <strain evidence="2 3">MD1149</strain>
    </source>
</reference>
<dbReference type="GO" id="GO:0000445">
    <property type="term" value="C:THO complex part of transcription export complex"/>
    <property type="evidence" value="ECO:0007669"/>
    <property type="project" value="TreeGrafter"/>
</dbReference>
<organism evidence="2 3">
    <name type="scientific">Rhodotorula taiwanensis</name>
    <dbReference type="NCBI Taxonomy" id="741276"/>
    <lineage>
        <taxon>Eukaryota</taxon>
        <taxon>Fungi</taxon>
        <taxon>Dikarya</taxon>
        <taxon>Basidiomycota</taxon>
        <taxon>Pucciniomycotina</taxon>
        <taxon>Microbotryomycetes</taxon>
        <taxon>Sporidiobolales</taxon>
        <taxon>Sporidiobolaceae</taxon>
        <taxon>Rhodotorula</taxon>
    </lineage>
</organism>
<protein>
    <recommendedName>
        <fullName evidence="4">THO complex subunit 1 transcription elongation factor</fullName>
    </recommendedName>
</protein>
<gene>
    <name evidence="2" type="ORF">BMF94_0943</name>
</gene>
<evidence type="ECO:0008006" key="4">
    <source>
        <dbReference type="Google" id="ProtNLM"/>
    </source>
</evidence>
<sequence>MVQTFLNYRQLAVEALRNLAASFSSRRQQDDSFSSDQVKHATEETLVGLGAPKVADAGVTTDGEEQDERWKVDAMQNALTRSFEVLVDEAASDDRANAERLNDILDVVLSSAELGYVDDTLPLTLLTNVLELRPVSECEPVLAYIESRIKRLTKGMEYQRGRGPILLRLLNDLLRRLPRSQSHSVILSGRILTLLSWVYPLNEKSGVNLRGNFNVGKGFSFEEPEKQGESEGDGTTAKEGPGAKMEVEEGEEAEESKQGAEDPAAFYSTFWSLQRLFINPELLSKPATAASTSTSSSSSIPALRDSVRKTLTAFSAATKKAKDLTGSTKEVGAAASARQAAKAKKEGDDEMDTTDLALEEYFFPKFLTSPDLLELELADPSFRRQILVQVLILFHYLLGFTPAERLRVEKLPHTNVSAFSTYVLSSENETWIRELRSRILDELDAMEGGRRFRKAVQLVLQRDQNWIDWKLRGCPSFILDPLDAAAQSETARNKLRAVMRKPKRFPYRLGNANLSRTWEKNLTSLDGFQPDVDDDELDFILREYRLEKNRLKQTEAQLARAAPGSAQRSQLENTLESKRTRLQALHWRAIRSASTQHLRFFSQIGAGDLEKLEQLIDEDARRREEAAEAEEANGTPVQQTTGYDSDSSVLEMTPKSKLPEPEPEKDEAEAAPKQEEENKSGEEAGTPPPPPTAATGEKNTEPVVVEDDDEPGTPPPKAVVASPGTPKRPREEEEEDAAMTEGETAAKRLKVE</sequence>
<proteinExistence type="predicted"/>
<feature type="region of interest" description="Disordered" evidence="1">
    <location>
        <begin position="220"/>
        <end position="261"/>
    </location>
</feature>
<dbReference type="OrthoDB" id="9402762at2759"/>
<evidence type="ECO:0000313" key="2">
    <source>
        <dbReference type="EMBL" id="POY75861.1"/>
    </source>
</evidence>
<dbReference type="PANTHER" id="PTHR13265">
    <property type="entry name" value="THO COMPLEX SUBUNIT 1"/>
    <property type="match status" value="1"/>
</dbReference>
<dbReference type="Proteomes" id="UP000237144">
    <property type="component" value="Unassembled WGS sequence"/>
</dbReference>
<dbReference type="Pfam" id="PF11957">
    <property type="entry name" value="efThoc1"/>
    <property type="match status" value="1"/>
</dbReference>